<dbReference type="GeneID" id="14913529"/>
<dbReference type="EMBL" id="KB008103">
    <property type="protein sequence ID" value="ELR13049.1"/>
    <property type="molecule type" value="Genomic_DNA"/>
</dbReference>
<accession>L8GJQ4</accession>
<dbReference type="OrthoDB" id="76038at2759"/>
<dbReference type="KEGG" id="acan:ACA1_097330"/>
<dbReference type="Gene3D" id="3.50.50.60">
    <property type="entry name" value="FAD/NAD(P)-binding domain"/>
    <property type="match status" value="1"/>
</dbReference>
<dbReference type="PANTHER" id="PTHR38663">
    <property type="match status" value="1"/>
</dbReference>
<dbReference type="VEuPathDB" id="AmoebaDB:ACA1_097330"/>
<gene>
    <name evidence="1" type="ORF">ACA1_097330</name>
</gene>
<protein>
    <submittedName>
        <fullName evidence="1">FADdependent oxidoreductase</fullName>
    </submittedName>
</protein>
<reference evidence="1 2" key="1">
    <citation type="journal article" date="2013" name="Genome Biol.">
        <title>Genome of Acanthamoeba castellanii highlights extensive lateral gene transfer and early evolution of tyrosine kinase signaling.</title>
        <authorList>
            <person name="Clarke M."/>
            <person name="Lohan A.J."/>
            <person name="Liu B."/>
            <person name="Lagkouvardos I."/>
            <person name="Roy S."/>
            <person name="Zafar N."/>
            <person name="Bertelli C."/>
            <person name="Schilde C."/>
            <person name="Kianianmomeni A."/>
            <person name="Burglin T.R."/>
            <person name="Frech C."/>
            <person name="Turcotte B."/>
            <person name="Kopec K.O."/>
            <person name="Synnott J.M."/>
            <person name="Choo C."/>
            <person name="Paponov I."/>
            <person name="Finkler A."/>
            <person name="Soon Heng Tan C."/>
            <person name="Hutchins A.P."/>
            <person name="Weinmeier T."/>
            <person name="Rattei T."/>
            <person name="Chu J.S."/>
            <person name="Gimenez G."/>
            <person name="Irimia M."/>
            <person name="Rigden D.J."/>
            <person name="Fitzpatrick D.A."/>
            <person name="Lorenzo-Morales J."/>
            <person name="Bateman A."/>
            <person name="Chiu C.H."/>
            <person name="Tang P."/>
            <person name="Hegemann P."/>
            <person name="Fromm H."/>
            <person name="Raoult D."/>
            <person name="Greub G."/>
            <person name="Miranda-Saavedra D."/>
            <person name="Chen N."/>
            <person name="Nash P."/>
            <person name="Ginger M.L."/>
            <person name="Horn M."/>
            <person name="Schaap P."/>
            <person name="Caler L."/>
            <person name="Loftus B."/>
        </authorList>
    </citation>
    <scope>NUCLEOTIDE SEQUENCE [LARGE SCALE GENOMIC DNA]</scope>
    <source>
        <strain evidence="1 2">Neff</strain>
    </source>
</reference>
<dbReference type="Proteomes" id="UP000011083">
    <property type="component" value="Unassembled WGS sequence"/>
</dbReference>
<evidence type="ECO:0000313" key="1">
    <source>
        <dbReference type="EMBL" id="ELR13049.1"/>
    </source>
</evidence>
<dbReference type="AlphaFoldDB" id="L8GJQ4"/>
<dbReference type="RefSeq" id="XP_004335062.1">
    <property type="nucleotide sequence ID" value="XM_004335014.1"/>
</dbReference>
<evidence type="ECO:0000313" key="2">
    <source>
        <dbReference type="Proteomes" id="UP000011083"/>
    </source>
</evidence>
<dbReference type="PANTHER" id="PTHR38663:SF1">
    <property type="entry name" value="L-ORNITHINE N(5)-MONOOXYGENASE"/>
    <property type="match status" value="1"/>
</dbReference>
<keyword evidence="2" id="KW-1185">Reference proteome</keyword>
<organism evidence="1 2">
    <name type="scientific">Acanthamoeba castellanii (strain ATCC 30010 / Neff)</name>
    <dbReference type="NCBI Taxonomy" id="1257118"/>
    <lineage>
        <taxon>Eukaryota</taxon>
        <taxon>Amoebozoa</taxon>
        <taxon>Discosea</taxon>
        <taxon>Longamoebia</taxon>
        <taxon>Centramoebida</taxon>
        <taxon>Acanthamoebidae</taxon>
        <taxon>Acanthamoeba</taxon>
    </lineage>
</organism>
<dbReference type="InterPro" id="IPR036188">
    <property type="entry name" value="FAD/NAD-bd_sf"/>
</dbReference>
<name>L8GJQ4_ACACF</name>
<sequence length="251" mass="28241">MVTRKHIKVQHFDVSLTWAGRYKKVHYSKFFGLSDPLERFQVLQEARGDGGGTVPPHMYNYLKEMHGWKSDGRFKLMEETQVEHIEWIPANQECASAEVEGARQSRDEGDYWCVKLSTGQVLHVDYIWLATGRALDAEKEPLLGDLLRSRPIPLVHGLPVLHTSLRWCDDWEVYVLGAYAALQLGPDAINLAGARVGSLRVFDAVSSNDVVVRHNDDNGVPAAGATKKSESWVCREEDLNPFSLLTDHCAE</sequence>
<proteinExistence type="predicted"/>